<proteinExistence type="predicted"/>
<dbReference type="AlphaFoldDB" id="A0A3N4I097"/>
<organism evidence="1 2">
    <name type="scientific">Ascobolus immersus RN42</name>
    <dbReference type="NCBI Taxonomy" id="1160509"/>
    <lineage>
        <taxon>Eukaryota</taxon>
        <taxon>Fungi</taxon>
        <taxon>Dikarya</taxon>
        <taxon>Ascomycota</taxon>
        <taxon>Pezizomycotina</taxon>
        <taxon>Pezizomycetes</taxon>
        <taxon>Pezizales</taxon>
        <taxon>Ascobolaceae</taxon>
        <taxon>Ascobolus</taxon>
    </lineage>
</organism>
<name>A0A3N4I097_ASCIM</name>
<dbReference type="EMBL" id="ML119698">
    <property type="protein sequence ID" value="RPA79522.1"/>
    <property type="molecule type" value="Genomic_DNA"/>
</dbReference>
<gene>
    <name evidence="1" type="ORF">BJ508DRAFT_348126</name>
</gene>
<evidence type="ECO:0000313" key="2">
    <source>
        <dbReference type="Proteomes" id="UP000275078"/>
    </source>
</evidence>
<accession>A0A3N4I097</accession>
<protein>
    <submittedName>
        <fullName evidence="1">Uncharacterized protein</fullName>
    </submittedName>
</protein>
<dbReference type="Proteomes" id="UP000275078">
    <property type="component" value="Unassembled WGS sequence"/>
</dbReference>
<keyword evidence="2" id="KW-1185">Reference proteome</keyword>
<reference evidence="1 2" key="1">
    <citation type="journal article" date="2018" name="Nat. Ecol. Evol.">
        <title>Pezizomycetes genomes reveal the molecular basis of ectomycorrhizal truffle lifestyle.</title>
        <authorList>
            <person name="Murat C."/>
            <person name="Payen T."/>
            <person name="Noel B."/>
            <person name="Kuo A."/>
            <person name="Morin E."/>
            <person name="Chen J."/>
            <person name="Kohler A."/>
            <person name="Krizsan K."/>
            <person name="Balestrini R."/>
            <person name="Da Silva C."/>
            <person name="Montanini B."/>
            <person name="Hainaut M."/>
            <person name="Levati E."/>
            <person name="Barry K.W."/>
            <person name="Belfiori B."/>
            <person name="Cichocki N."/>
            <person name="Clum A."/>
            <person name="Dockter R.B."/>
            <person name="Fauchery L."/>
            <person name="Guy J."/>
            <person name="Iotti M."/>
            <person name="Le Tacon F."/>
            <person name="Lindquist E.A."/>
            <person name="Lipzen A."/>
            <person name="Malagnac F."/>
            <person name="Mello A."/>
            <person name="Molinier V."/>
            <person name="Miyauchi S."/>
            <person name="Poulain J."/>
            <person name="Riccioni C."/>
            <person name="Rubini A."/>
            <person name="Sitrit Y."/>
            <person name="Splivallo R."/>
            <person name="Traeger S."/>
            <person name="Wang M."/>
            <person name="Zifcakova L."/>
            <person name="Wipf D."/>
            <person name="Zambonelli A."/>
            <person name="Paolocci F."/>
            <person name="Nowrousian M."/>
            <person name="Ottonello S."/>
            <person name="Baldrian P."/>
            <person name="Spatafora J.W."/>
            <person name="Henrissat B."/>
            <person name="Nagy L.G."/>
            <person name="Aury J.M."/>
            <person name="Wincker P."/>
            <person name="Grigoriev I.V."/>
            <person name="Bonfante P."/>
            <person name="Martin F.M."/>
        </authorList>
    </citation>
    <scope>NUCLEOTIDE SEQUENCE [LARGE SCALE GENOMIC DNA]</scope>
    <source>
        <strain evidence="1 2">RN42</strain>
    </source>
</reference>
<evidence type="ECO:0000313" key="1">
    <source>
        <dbReference type="EMBL" id="RPA79522.1"/>
    </source>
</evidence>
<sequence length="574" mass="65634">MGRNFKFDPFAEKAGLLTLDLLGLYWEEFSQEPFNQECLSGYGATSKLVASDNPTDRLWLVTLSAPRSGSSSMRTMTATEIEILKKCYLLRMYLSSSTKKPTKEERKYIEQIQDSEWATLKFLQTYKNKIPVPKPLAFCEPSEEDHGDVKVTTGDGTKRILAYTLMEVAGDGSQVSVLDEAIFVRLGENDDVGRLNPRLESLLESIAGYQEELLRISTGSEAIRNLGGIPGIGSIMIVGNPEDVSSTDRVEKKLQFFLGPPLALPTANVSLRGGLRDEYYERAVKYKPYTTAEDWIRDRLLRTIKDLDRQLEYIRNSSEPYHKAQYVHILPRIEFARDINRLLDTGMNLSHSPPTTPVFDRTTFRKGDDLCDDPVTVLQPYGRWGDGTLLVRDDDEGKIKVVCVINWYCASFVPFWRIFSTLGFLEGPELKHEHDKDSELRLSELRRLRESVKHSLGEGAEYDEDYICYRLKQEYRKARMRVAYSRLIKTRFPSHFARHNANCEDVVKSDFDIAVSICERSIFGLTTSPAIRDGIDDWLRATPETLANRRMPTVSLDWWMLSWQIMQESPPPSP</sequence>